<sequence length="116" mass="13482">MSSVKIDLYGDWIETVREIFRGSGFPFEPGTPDTVIGQTYYRQSADTDEEASRLSEENESRLRGMHSTILEHLDAVIIPDIRARTGYEGDEFEFKWVYQQGEHIVETFSKYRIPLE</sequence>
<protein>
    <submittedName>
        <fullName evidence="1">Uncharacterized protein</fullName>
    </submittedName>
</protein>
<evidence type="ECO:0000313" key="1">
    <source>
        <dbReference type="EMBL" id="MBB6694988.1"/>
    </source>
</evidence>
<accession>A0A841U7I4</accession>
<proteinExistence type="predicted"/>
<name>A0A841U7I4_9BACL</name>
<reference evidence="1 2" key="1">
    <citation type="submission" date="2020-08" db="EMBL/GenBank/DDBJ databases">
        <title>Cohnella phylogeny.</title>
        <authorList>
            <person name="Dunlap C."/>
        </authorList>
    </citation>
    <scope>NUCLEOTIDE SEQUENCE [LARGE SCALE GENOMIC DNA]</scope>
    <source>
        <strain evidence="1 2">DSM 25239</strain>
    </source>
</reference>
<dbReference type="Proteomes" id="UP000553776">
    <property type="component" value="Unassembled WGS sequence"/>
</dbReference>
<dbReference type="EMBL" id="JACJVR010000110">
    <property type="protein sequence ID" value="MBB6694988.1"/>
    <property type="molecule type" value="Genomic_DNA"/>
</dbReference>
<comment type="caution">
    <text evidence="1">The sequence shown here is derived from an EMBL/GenBank/DDBJ whole genome shotgun (WGS) entry which is preliminary data.</text>
</comment>
<dbReference type="RefSeq" id="WP_185138947.1">
    <property type="nucleotide sequence ID" value="NZ_JACJVR010000110.1"/>
</dbReference>
<evidence type="ECO:0000313" key="2">
    <source>
        <dbReference type="Proteomes" id="UP000553776"/>
    </source>
</evidence>
<organism evidence="1 2">
    <name type="scientific">Cohnella xylanilytica</name>
    <dbReference type="NCBI Taxonomy" id="557555"/>
    <lineage>
        <taxon>Bacteria</taxon>
        <taxon>Bacillati</taxon>
        <taxon>Bacillota</taxon>
        <taxon>Bacilli</taxon>
        <taxon>Bacillales</taxon>
        <taxon>Paenibacillaceae</taxon>
        <taxon>Cohnella</taxon>
    </lineage>
</organism>
<gene>
    <name evidence="1" type="ORF">H7B90_26695</name>
</gene>
<keyword evidence="2" id="KW-1185">Reference proteome</keyword>
<dbReference type="AlphaFoldDB" id="A0A841U7I4"/>